<dbReference type="AlphaFoldDB" id="A0A6H9YNP9"/>
<comment type="similarity">
    <text evidence="1">Belongs to the AHA1 family.</text>
</comment>
<gene>
    <name evidence="3" type="ORF">F8566_15360</name>
</gene>
<reference evidence="3 4" key="1">
    <citation type="submission" date="2019-09" db="EMBL/GenBank/DDBJ databases">
        <title>Actinomadura physcomitrii sp. nov., a novel actinomycete isolated from moss [Physcomitrium sphaericum (Ludw) Fuernr].</title>
        <authorList>
            <person name="Zhuang X."/>
            <person name="Liu C."/>
        </authorList>
    </citation>
    <scope>NUCLEOTIDE SEQUENCE [LARGE SCALE GENOMIC DNA]</scope>
    <source>
        <strain evidence="3 4">HMC1</strain>
    </source>
</reference>
<sequence length="251" mass="27369">MGHEFELQKEITLAASPEDVWEAIATGPGVDAWFMGRSEFEPREGGAATFTMAGQTETSTITGWEPAKRFAYNTEPGEDGKFMAIEYLIEGRGGGSTVLRLVHSGVLGDDWENEFEAMKTGWDMYLHTLGQYLVHFRGRHAGTVTAFRPGIPEEGFWAALKEQFGLGDSVTAGDRVSLSAEGLAPIEGVVDYVDLPSFLGVRTDDALYRFIYSGEERGSVGVCGHHLFAPGVDAGQAEKNWQAWLNELPVG</sequence>
<dbReference type="Pfam" id="PF08327">
    <property type="entry name" value="AHSA1"/>
    <property type="match status" value="1"/>
</dbReference>
<evidence type="ECO:0000256" key="1">
    <source>
        <dbReference type="ARBA" id="ARBA00006817"/>
    </source>
</evidence>
<dbReference type="EMBL" id="WBMT01000006">
    <property type="protein sequence ID" value="KAB2349101.1"/>
    <property type="molecule type" value="Genomic_DNA"/>
</dbReference>
<accession>A0A6H9YNP9</accession>
<dbReference type="SUPFAM" id="SSF55961">
    <property type="entry name" value="Bet v1-like"/>
    <property type="match status" value="1"/>
</dbReference>
<dbReference type="RefSeq" id="WP_151560874.1">
    <property type="nucleotide sequence ID" value="NZ_WBMT01000006.1"/>
</dbReference>
<evidence type="ECO:0000259" key="2">
    <source>
        <dbReference type="Pfam" id="PF08327"/>
    </source>
</evidence>
<dbReference type="InterPro" id="IPR013538">
    <property type="entry name" value="ASHA1/2-like_C"/>
</dbReference>
<proteinExistence type="inferred from homology"/>
<comment type="caution">
    <text evidence="3">The sequence shown here is derived from an EMBL/GenBank/DDBJ whole genome shotgun (WGS) entry which is preliminary data.</text>
</comment>
<organism evidence="3 4">
    <name type="scientific">Actinomadura rudentiformis</name>
    <dbReference type="NCBI Taxonomy" id="359158"/>
    <lineage>
        <taxon>Bacteria</taxon>
        <taxon>Bacillati</taxon>
        <taxon>Actinomycetota</taxon>
        <taxon>Actinomycetes</taxon>
        <taxon>Streptosporangiales</taxon>
        <taxon>Thermomonosporaceae</taxon>
        <taxon>Actinomadura</taxon>
    </lineage>
</organism>
<dbReference type="Gene3D" id="3.30.530.20">
    <property type="match status" value="1"/>
</dbReference>
<protein>
    <submittedName>
        <fullName evidence="3">SRPBCC domain-containing protein</fullName>
    </submittedName>
</protein>
<name>A0A6H9YNP9_9ACTN</name>
<keyword evidence="4" id="KW-1185">Reference proteome</keyword>
<evidence type="ECO:0000313" key="4">
    <source>
        <dbReference type="Proteomes" id="UP000468735"/>
    </source>
</evidence>
<feature type="domain" description="Activator of Hsp90 ATPase homologue 1/2-like C-terminal" evidence="2">
    <location>
        <begin position="15"/>
        <end position="133"/>
    </location>
</feature>
<dbReference type="OrthoDB" id="8417725at2"/>
<dbReference type="InterPro" id="IPR023393">
    <property type="entry name" value="START-like_dom_sf"/>
</dbReference>
<dbReference type="CDD" id="cd07814">
    <property type="entry name" value="SRPBCC_CalC_Aha1-like"/>
    <property type="match status" value="1"/>
</dbReference>
<evidence type="ECO:0000313" key="3">
    <source>
        <dbReference type="EMBL" id="KAB2349101.1"/>
    </source>
</evidence>
<dbReference type="Proteomes" id="UP000468735">
    <property type="component" value="Unassembled WGS sequence"/>
</dbReference>